<evidence type="ECO:0000313" key="2">
    <source>
        <dbReference type="EMBL" id="KKN01251.1"/>
    </source>
</evidence>
<reference evidence="2" key="1">
    <citation type="journal article" date="2015" name="Nature">
        <title>Complex archaea that bridge the gap between prokaryotes and eukaryotes.</title>
        <authorList>
            <person name="Spang A."/>
            <person name="Saw J.H."/>
            <person name="Jorgensen S.L."/>
            <person name="Zaremba-Niedzwiedzka K."/>
            <person name="Martijn J."/>
            <person name="Lind A.E."/>
            <person name="van Eijk R."/>
            <person name="Schleper C."/>
            <person name="Guy L."/>
            <person name="Ettema T.J."/>
        </authorList>
    </citation>
    <scope>NUCLEOTIDE SEQUENCE</scope>
</reference>
<dbReference type="PANTHER" id="PTHR33442:SF1">
    <property type="entry name" value="TRANS-3-HYDROXY-L-PROLINE DEHYDRATASE"/>
    <property type="match status" value="1"/>
</dbReference>
<accession>A0A0F9PJQ8</accession>
<evidence type="ECO:0008006" key="3">
    <source>
        <dbReference type="Google" id="ProtNLM"/>
    </source>
</evidence>
<sequence>MSVRFSNSIFTIDSHTAGHPTRVVVGGLPKIAGNSVAEKRDYVKNKMDYIRNFLCNEPRGHSGMYGAILTEPVNKDADSGVIFFSPVGYDDMCGHGTIGVTTILIGTGMVPLEEPSTKVTLETPAGLIKVKAEIVDGQVKDVSLVNVPAFLYQENISVNVPGYGEVKGDVAFGGNWYFYVDAKDVGIRVRPENIDDLIKAGIAIKTEFNKSFDLVHPTNSNISKKLLGVSFIDSPIKNQNADQNNIVVEGELFFDRSPCGTGTSGRMAVLFAKNKLTLNKDFINESISGAIFRGRLIKETKVGKYPAVIPEITGSAYITGFNHVVLEPDDPFGLDGFLIGQRI</sequence>
<evidence type="ECO:0000256" key="1">
    <source>
        <dbReference type="ARBA" id="ARBA00007529"/>
    </source>
</evidence>
<dbReference type="SUPFAM" id="SSF54506">
    <property type="entry name" value="Diaminopimelate epimerase-like"/>
    <property type="match status" value="1"/>
</dbReference>
<dbReference type="FunFam" id="3.10.310.10:FF:000003">
    <property type="entry name" value="Proline racemase"/>
    <property type="match status" value="1"/>
</dbReference>
<dbReference type="Pfam" id="PF05544">
    <property type="entry name" value="Pro_racemase"/>
    <property type="match status" value="1"/>
</dbReference>
<comment type="caution">
    <text evidence="2">The sequence shown here is derived from an EMBL/GenBank/DDBJ whole genome shotgun (WGS) entry which is preliminary data.</text>
</comment>
<name>A0A0F9PJQ8_9ZZZZ</name>
<proteinExistence type="inferred from homology"/>
<organism evidence="2">
    <name type="scientific">marine sediment metagenome</name>
    <dbReference type="NCBI Taxonomy" id="412755"/>
    <lineage>
        <taxon>unclassified sequences</taxon>
        <taxon>metagenomes</taxon>
        <taxon>ecological metagenomes</taxon>
    </lineage>
</organism>
<gene>
    <name evidence="2" type="ORF">LCGC14_1129610</name>
</gene>
<dbReference type="InterPro" id="IPR008794">
    <property type="entry name" value="Pro_racemase_fam"/>
</dbReference>
<dbReference type="PANTHER" id="PTHR33442">
    <property type="entry name" value="TRANS-3-HYDROXY-L-PROLINE DEHYDRATASE"/>
    <property type="match status" value="1"/>
</dbReference>
<dbReference type="SFLD" id="SFLDS00028">
    <property type="entry name" value="Proline_Racemase"/>
    <property type="match status" value="1"/>
</dbReference>
<dbReference type="PIRSF" id="PIRSF029792">
    <property type="entry name" value="Pro_racemase"/>
    <property type="match status" value="1"/>
</dbReference>
<protein>
    <recommendedName>
        <fullName evidence="3">Proline racemase</fullName>
    </recommendedName>
</protein>
<dbReference type="AlphaFoldDB" id="A0A0F9PJQ8"/>
<dbReference type="EMBL" id="LAZR01005282">
    <property type="protein sequence ID" value="KKN01251.1"/>
    <property type="molecule type" value="Genomic_DNA"/>
</dbReference>
<dbReference type="Gene3D" id="3.10.310.10">
    <property type="entry name" value="Diaminopimelate Epimerase, Chain A, domain 1"/>
    <property type="match status" value="2"/>
</dbReference>
<comment type="similarity">
    <text evidence="1">Belongs to the proline racemase family.</text>
</comment>